<dbReference type="EMBL" id="JACMSC010000012">
    <property type="protein sequence ID" value="KAG6494874.1"/>
    <property type="molecule type" value="Genomic_DNA"/>
</dbReference>
<gene>
    <name evidence="3" type="ORF">ZIOFF_042657</name>
</gene>
<dbReference type="Proteomes" id="UP000734854">
    <property type="component" value="Unassembled WGS sequence"/>
</dbReference>
<accession>A0A8J5KTK9</accession>
<sequence length="146" mass="15757">MYLPSKARPAIADSCSAHRRMLTVVSAFPTAPRLALSTLLRHRRSYSLRLCLPFCQHHAPSPHSSCAMASTEANRGAKKEAAAAEVEKGEKTPTPTADPSSPPPLMPPEKPLPGDCCGSGCVRCVWDIYYEELEAYNESLAASTSK</sequence>
<dbReference type="PANTHER" id="PTHR21193">
    <property type="entry name" value="OXIDOREDUCTASE-LIKE DOMAIN-CONTAINING PROTEIN 1"/>
    <property type="match status" value="1"/>
</dbReference>
<reference evidence="3 4" key="1">
    <citation type="submission" date="2020-08" db="EMBL/GenBank/DDBJ databases">
        <title>Plant Genome Project.</title>
        <authorList>
            <person name="Zhang R.-G."/>
        </authorList>
    </citation>
    <scope>NUCLEOTIDE SEQUENCE [LARGE SCALE GENOMIC DNA]</scope>
    <source>
        <tissue evidence="3">Rhizome</tissue>
    </source>
</reference>
<feature type="compositionally biased region" description="Basic and acidic residues" evidence="1">
    <location>
        <begin position="77"/>
        <end position="91"/>
    </location>
</feature>
<name>A0A8J5KTK9_ZINOF</name>
<evidence type="ECO:0000313" key="3">
    <source>
        <dbReference type="EMBL" id="KAG6494874.1"/>
    </source>
</evidence>
<dbReference type="InterPro" id="IPR039251">
    <property type="entry name" value="OXLD1"/>
</dbReference>
<evidence type="ECO:0000313" key="4">
    <source>
        <dbReference type="Proteomes" id="UP000734854"/>
    </source>
</evidence>
<comment type="caution">
    <text evidence="3">The sequence shown here is derived from an EMBL/GenBank/DDBJ whole genome shotgun (WGS) entry which is preliminary data.</text>
</comment>
<feature type="compositionally biased region" description="Pro residues" evidence="1">
    <location>
        <begin position="100"/>
        <end position="111"/>
    </location>
</feature>
<evidence type="ECO:0000259" key="2">
    <source>
        <dbReference type="Pfam" id="PF09791"/>
    </source>
</evidence>
<keyword evidence="4" id="KW-1185">Reference proteome</keyword>
<dbReference type="AlphaFoldDB" id="A0A8J5KTK9"/>
<feature type="region of interest" description="Disordered" evidence="1">
    <location>
        <begin position="77"/>
        <end position="111"/>
    </location>
</feature>
<dbReference type="PANTHER" id="PTHR21193:SF3">
    <property type="entry name" value="OXIDOREDUCTASE-LIKE DOMAIN-CONTAINING PROTEIN 1"/>
    <property type="match status" value="1"/>
</dbReference>
<protein>
    <recommendedName>
        <fullName evidence="2">Oxidoreductase-like domain-containing protein</fullName>
    </recommendedName>
</protein>
<dbReference type="Pfam" id="PF09791">
    <property type="entry name" value="Oxidored-like"/>
    <property type="match status" value="1"/>
</dbReference>
<evidence type="ECO:0000256" key="1">
    <source>
        <dbReference type="SAM" id="MobiDB-lite"/>
    </source>
</evidence>
<dbReference type="InterPro" id="IPR019180">
    <property type="entry name" value="Oxidoreductase-like_N"/>
</dbReference>
<feature type="domain" description="Oxidoreductase-like" evidence="2">
    <location>
        <begin position="107"/>
        <end position="141"/>
    </location>
</feature>
<proteinExistence type="predicted"/>
<organism evidence="3 4">
    <name type="scientific">Zingiber officinale</name>
    <name type="common">Ginger</name>
    <name type="synonym">Amomum zingiber</name>
    <dbReference type="NCBI Taxonomy" id="94328"/>
    <lineage>
        <taxon>Eukaryota</taxon>
        <taxon>Viridiplantae</taxon>
        <taxon>Streptophyta</taxon>
        <taxon>Embryophyta</taxon>
        <taxon>Tracheophyta</taxon>
        <taxon>Spermatophyta</taxon>
        <taxon>Magnoliopsida</taxon>
        <taxon>Liliopsida</taxon>
        <taxon>Zingiberales</taxon>
        <taxon>Zingiberaceae</taxon>
        <taxon>Zingiber</taxon>
    </lineage>
</organism>